<sequence>MIQAWKFEHDIIRLTETRRHHPLSSVYDTGEELFLETCYSRGFGVLASTSIAKNIDSFEQLTFRIARLWMRRCGPMPALTIFDASKSCYEEAEAFYMDIEKFYREDYTFYKVILGYFNGKIGPRRTTEKHHIGTHNL</sequence>
<evidence type="ECO:0000313" key="2">
    <source>
        <dbReference type="Proteomes" id="UP001303046"/>
    </source>
</evidence>
<dbReference type="EMBL" id="JAVFWL010000003">
    <property type="protein sequence ID" value="KAK6740508.1"/>
    <property type="molecule type" value="Genomic_DNA"/>
</dbReference>
<evidence type="ECO:0000313" key="1">
    <source>
        <dbReference type="EMBL" id="KAK6740508.1"/>
    </source>
</evidence>
<reference evidence="1 2" key="1">
    <citation type="submission" date="2023-08" db="EMBL/GenBank/DDBJ databases">
        <title>A Necator americanus chromosomal reference genome.</title>
        <authorList>
            <person name="Ilik V."/>
            <person name="Petrzelkova K.J."/>
            <person name="Pardy F."/>
            <person name="Fuh T."/>
            <person name="Niatou-Singa F.S."/>
            <person name="Gouil Q."/>
            <person name="Baker L."/>
            <person name="Ritchie M.E."/>
            <person name="Jex A.R."/>
            <person name="Gazzola D."/>
            <person name="Li H."/>
            <person name="Toshio Fujiwara R."/>
            <person name="Zhan B."/>
            <person name="Aroian R.V."/>
            <person name="Pafco B."/>
            <person name="Schwarz E.M."/>
        </authorList>
    </citation>
    <scope>NUCLEOTIDE SEQUENCE [LARGE SCALE GENOMIC DNA]</scope>
    <source>
        <strain evidence="1 2">Aroian</strain>
        <tissue evidence="1">Whole animal</tissue>
    </source>
</reference>
<gene>
    <name evidence="1" type="primary">Necator_chrIII.g9537</name>
    <name evidence="1" type="ORF">RB195_008772</name>
</gene>
<protein>
    <submittedName>
        <fullName evidence="1">Uncharacterized protein</fullName>
    </submittedName>
</protein>
<comment type="caution">
    <text evidence="1">The sequence shown here is derived from an EMBL/GenBank/DDBJ whole genome shotgun (WGS) entry which is preliminary data.</text>
</comment>
<keyword evidence="2" id="KW-1185">Reference proteome</keyword>
<proteinExistence type="predicted"/>
<organism evidence="1 2">
    <name type="scientific">Necator americanus</name>
    <name type="common">Human hookworm</name>
    <dbReference type="NCBI Taxonomy" id="51031"/>
    <lineage>
        <taxon>Eukaryota</taxon>
        <taxon>Metazoa</taxon>
        <taxon>Ecdysozoa</taxon>
        <taxon>Nematoda</taxon>
        <taxon>Chromadorea</taxon>
        <taxon>Rhabditida</taxon>
        <taxon>Rhabditina</taxon>
        <taxon>Rhabditomorpha</taxon>
        <taxon>Strongyloidea</taxon>
        <taxon>Ancylostomatidae</taxon>
        <taxon>Bunostominae</taxon>
        <taxon>Necator</taxon>
    </lineage>
</organism>
<dbReference type="Proteomes" id="UP001303046">
    <property type="component" value="Unassembled WGS sequence"/>
</dbReference>
<name>A0ABR1CS13_NECAM</name>
<accession>A0ABR1CS13</accession>